<dbReference type="Pfam" id="PF14649">
    <property type="entry name" value="Spatacsin_C"/>
    <property type="match status" value="1"/>
</dbReference>
<dbReference type="VEuPathDB" id="PlasmoDB:C922_00152"/>
<organism evidence="4 5">
    <name type="scientific">Plasmodium inui San Antonio 1</name>
    <dbReference type="NCBI Taxonomy" id="1237626"/>
    <lineage>
        <taxon>Eukaryota</taxon>
        <taxon>Sar</taxon>
        <taxon>Alveolata</taxon>
        <taxon>Apicomplexa</taxon>
        <taxon>Aconoidasida</taxon>
        <taxon>Haemosporida</taxon>
        <taxon>Plasmodiidae</taxon>
        <taxon>Plasmodium</taxon>
        <taxon>Plasmodium (Plasmodium)</taxon>
    </lineage>
</organism>
<evidence type="ECO:0000313" key="5">
    <source>
        <dbReference type="Proteomes" id="UP000030640"/>
    </source>
</evidence>
<feature type="domain" description="Spatacsin C-terminal" evidence="3">
    <location>
        <begin position="5372"/>
        <end position="5609"/>
    </location>
</feature>
<feature type="compositionally biased region" description="Polar residues" evidence="1">
    <location>
        <begin position="989"/>
        <end position="999"/>
    </location>
</feature>
<dbReference type="Proteomes" id="UP000030640">
    <property type="component" value="Unassembled WGS sequence"/>
</dbReference>
<feature type="region of interest" description="Disordered" evidence="1">
    <location>
        <begin position="1189"/>
        <end position="1280"/>
    </location>
</feature>
<dbReference type="RefSeq" id="XP_008813991.1">
    <property type="nucleotide sequence ID" value="XM_008815769.1"/>
</dbReference>
<sequence>MDNLVCLKLLRSRRRCNQNEIDSILPNQCNDIVALLFFKRRSNSKDKGLNLCFNFFNSRNSAHFFLNSHTLNCFWICCDKETFTKGKSVQYQIPVLISQQPAVLNFYNFAHVIKINAHLENREIIIEGNSLQLHIYKKAHTHGKTSERNKLYNFYISYDRLFRFVVSLNEKLSFLESFNEKFVKIIPKGESSFFIVLNDIVCIKLIAKGLSLKVTKISSLQNILTNVSDYIYFQKCVYRTFFTDFEVSHDLSHVLLVDLSNQLWSFDLEMYHRLNLESGKNEGIFTKKKKIKNVEMYLLHTREEPFRYVEICQNGDEQNEFHSEQKEFIHFEQGKKKVKFNFESYFPDSFKLRQKWIYVNQACSRERDNNVISIWNYKNLENSRYAYILGEMKNRCGEKRNFYQSAHQGEPSEEKGKNSHRESYTKMLYFYEWEKRSTYYINVLNHFSEYDACSHDDLGSNGANVSGYERLETNSEESIGSYCIKMDYHLEKKYSIDENEQMYRNVASRRDGGVNRVGEIYAVRANMGILINGKPTDFYTYGEQPDRCGQKRGGYSYVEPCLPSNASTPHKPGDPNLEQSIRRLNQVLPKYIQHIHVYDHFTDVKKLFLIKRFLKWNNKRVDNLNKAKSKHSLYGKNVSRVKLHLCRKYFFAEYVLRPVEEEEGRQIERYLIVLKREGSQIKFLSTLKNYNYFYLSSKWHALIHVDDVLCKVLFTNYMHTLFSISAYNKREQTERILKMNNMKRHYHYFVMLYNGFLNKDMILIRKTLRIRSFKETVLLCRMLFHYIWSNFNMEIIYFYFFDYFSFINHVWKKRYKRKMNSFMSIVKHKRECIQIYMTLSLRKISDIVDVIGKKYLCFRESNEFERSKMQDGFGENAKGIQNGGTYALHNNKKKKKKTIQMNITFSKGKQTQRGNLKDSSEILSQQNGTSLIPQSNPLKGGTFADGHLAHPTSTKETRGEAELVEDPPKVNPRCNNSTQLKKSPAQEGNKPSRSTNLNSDIPPYGKRTKRVTDESRRRSSRRNIHSNDNSKDIKIFLIYYFEKLCFRDNYNLFLNKKYSIEMCSLTLHFIISFIDYFVKKKRSRGINFSKKNNAIFLELNKYIYFAKLLMNVLVSNYETRVEQTSRRNVSRGNVWEDLKSFQISNGRSHEPNFFSSLYLSVYNMYDSIGQILYVKKSASDKIGKLLQGDSTVDNARSGGKPNDQANGAAEGETTPPLKSKVDRKSSKWNDGESLPPDESFRTSNEGTSQMVGKPSTICAEGGSTKGRSVKKSEPSNSDRSKLIIGRSNLGIHETVQREYVSSNDKMDNAENIRNLIFYLCYAFIATTKRDKKGLPYFYVKDVLYREVDTSNKLLCNERPFDSVIYDILNSNDLSTVIYYIYTKKYEFFLNFLLLYFNYNLLHNFLQSNRDDFVRRFAYAAARVSVNSGDDQANSKVDPQGEKKPTRDMTTNQTAKQNTKQATKQTTKLKIKVKTNGQTKELKGEYNALFNKLLSAIINDSGITVTRGETHNCTTFIDYLFKGEGGNASLTGKENEGLIIRKNGAPSKETATSWNYTNGIHNGGCEPNREIGSTDKCSVKGNHNKDEVQRGKMNRLYGNPGMNSTCKRVIEELSMCSPHKMQFEENKHTLKNNILKIYKMYDTLNDSFTKLKNEIQVKNINTFLHFQNDIKRILKNNLVSVIMGIYKLVMEDKVECNSHFKQNVMNHLMSNAKIPFCFIHLNPHKMVINYYGTIIYRLLCNNIDSYLNVCVGILKVLCVDVLKFLKKIAINTLKKYIRNKLLLFLRKNGCTFSVADKRAIKFVAILELFYRNSSYVAEHNKAYTDYMLNRNVFNLYHSAAFLGALKKKLHRSGHNYVHDSIYKEKSPLRVFTLLNMFDASNLGNTDFVNHFDHASHLYVPFVIQNFSNTYYVPGERERRGEEATARERRDNKREISNAHLNGAKTTISHFSLIWINTKRRNTKKCHLVRMKRGYFIKMRHSGRMNNNLRHTRRDEVAIRRSNKRGQPIWGKKKKLNMHTNEYIKLYEHERCHATDLFFENLDRLSLQGSKQMIDIMSHIEGTHRDDIPRECGLPSGEQNEKGTKIAANEQVQFNSTMVNVARSQPTKDPSWEKKHSSKISSCYYTSRRGNNNVVTFNMAKNWMKLKGEEVDDLTIISYRNFSSNIISERSNILLSRKDSYRSCQEKGKGYYFHFDNYDNECYCFSCVGTQVKKGEDDGKREGNQMIQADYNYSNVDSVDDFVVHNNQTIETISEIAHKDRIAANETNLKSVYVNDTFVIEQREKTTPEDMFMQRIKSREKIHHACLKCEEKGEKSSGRLAHFEKSHKGKHPIGERSYRLTPCDFRSSGSYLCCSISMLKTLDRNIMIRIILQNRGMNFLYFLMKYFAKKGTQKWFSQRGTYFLEGDLTRVRNETGGKNIHHLKRSKRGRTLLPSSPAQEETLTDHRIVLKNAHVKFKADKEGRVGGEQPLLEDNPIYKRVLLKNKPGKKNKIEAKNLFYELIKLINIRSYNSRLFLHILEYYADNSDLSALFTLLQTLKHFSDNFFQTVHKSAEFNFYERIKIGKSIHRVGTKRGEEGKHHLRVHSKLAEKSHRSGQHLDEYEKSFLKIISYIQNEFRNECTPYIYSFVESVLEAHGIFLLNFDSLYNVKILHHSPGSESIHSVAPNEEPAKRNVLNDFPKVQSAVKSHLFRASRSKRCAENTNICYSMMVKLSRNLLCLNYISYENVGGKFNTDISVGKNSSLMQYRQKYLTSSRVNKLHKYILTYLLGNQSYTGIYFFVLMNSKLFRFPENCNYLVKELYKRKHRFFFFSRSSESHLRYLSCYIYSQLRNNLLALSLYNLADIFLHDWEEFSAKGETVKVVNVHKSSEKKGVQWSQFRAANEGSVPRKLPIDELHHEEAIFHAQKGRDSPICPRRDASYNVNKVANEHMQGEALGQSHHDDAEGTNSIVNSILRRDKDSIPFMSLHVLCFLNFKLFLCIFMFSNVDIFDLKKNKENSPTYVNIYFFKKLTKKFMPSMYEAYFGSKTFLKAKFKIRLEEEKGPNKDLFKLAIRNLAKYSENYLKVGKPRNALQQGGSHNKTGKGSHILCFENIPIVNKLCTSRWSRTDRKSNLIEAVSKMKKRTCSEKKIRHSVMQLEHCYDSFTYNKDLSLKQLLQQTVDETFFKTHFVPFSIFKNIFKREEDYPSLECMDEAASKGGDIKENLEGKAHSKKNQRVEAYRLFCSDSLAENKTLRGMYNYRTFFSDVRRGQKTDHYESYVAKIRGGDLKKGELKNEMRKSTFCYGQGKRYYDGTPEDPPQCGQNNCSPISKNRFYFLKHFDVKHFLISCQPLVAYHILIINHVQYRHRREGDLSKYLYINNFDTKGCNDYLLSSKVHLPLNLTEDLKNVISDLCLQLSIFYFNNNDILCSLLCFLHLCNVNIEKVKMYILSMKSIYYYFKKNYKRRAFFDKWVKNCMDLLKMDNYTLDDFRKQRKNIFYESFNLTGINYYDLFEKSFIELIVIKLFLDLFKEGEQTDVDCATPERANKWVTQNSISTSETLGLPCKKDEEGGTTVGVLIGDKYKTIETRMNMCNGRGKCDLSVLHRTDTDKLLPREENQPRGRNINRTNQSIAIPDKDDIALRGNMNEYHLEETQPGKQRNRAGVGADYYTSKPESKKMFILILLEKSIQYRIRDKKRKKKKKKYFNDFLNIISLYCKVNNVHQPLTLLHILSKKNDIFIFFYECIDKNIDIKTCQDIVNLYTKNKHTKRHILTFLNHVQQYMNTIMRCQAGDKAHNLEQQTAEAESVGGRDNCRDEILNNGSGYKSTNALLQKIQSVFTGNTHFYNRESDTIYAGKTILELLYDLIYNNYDYRRVQNAVEMVIRHNTFYTKFYIYLMAYVQFIFRSTFPHLFVDRCKRAVGVMSTQKHLNLSHLNKHEKTFGRKFYSYDDLHNFIALFKKKKAEYSNLMVMLKNVWFYLQIRGYLLYLKDMQLLNLEKLKFYHCVHNLGEYQVKRMDVFFDVMKKKETTYVLIFFLLTNGIYNLLDRFLYIFYFDKPIVCFCNFVRCVRECHFDLALHYLKKHYNKYIRRRCTNGNNLYYFFFMHLVNYLLMERPSTRHIILEMLVRTRQDCKYDFAFYAHNALVNVNLRKDIHFTILDACEELADRKKFERAQKMLIDIHASIEKTSSKYAFPYNKGHIALSRFVLTHYTCFKNFLFIIKEKHYVDDYLIALYNVSLSWGYSKVIFLTFLLNYSYTFQSNLSVYDQTTILLLCILITNMLRKESNQVCEKVSGKRKPIFLYVEEKILSTRKLLSRNSKGRRRKETEREKKKEKQNETEKEKCPSLSILNFLPLNNEECENLFLFKDYNENRKKYIKYHEDTFPNFEADNEHLQFRDELYYYEAKFFRNFERNVQIVKHLCVSKKTTNDLKLKVLYLLNLSTRDKISIQFKQLSIPRIKHILKKIRTQRNQNTVVHVHSVTKTRIPPCGVTTDRQLKRISQFCRKGEAPSDENVTNVNYVEGIQKGLLPKSTQGISLYGSNNMLTTRPTGELPNPHDPSTYCKKKEAIYSGSRDIILNQGKDIGKEKQKQNDSHDEKFIFREKSHKRLANHEDNITILVSIFICINNLINNFDVITAQRIVDKFSILSIYKEIKRGERMMLKKGTPSKESFRQNAKKSTNTRRSNLNCHVKREKGSTNIHRGEVSTSMESRSIFDVCLSDRNDEKWPPPYDPFRKIRNYTLFNKNEIDAKKNLETKLNMKNDKSHMHIDDIYKYVHYNSVYALVIYYCLCNGPRSGEDLTNLLSHKRGKRTSNLLQHLFERARKKCSCDIYAFILRAELLLTVKSRICGMSGLITRPVLHQSNGDPLLLTLYFYLLKNSVSLNGTKAFDASVGLKFTYLFKSKMNTLATNLLIYHNFILFLLSNFQKYCLRERLDKSRVTGSGNMAISLQRCTRERKKEKEHSTGHSHSENGVAKGNTAKNDTSKRRYTDRIFLYHECSHEFFSQYTNMILTNSCNWLYGRCYFRSLLDVYFYLLRVMIRNGRKGEGPRSRRKPGFYYRQGDIRKLMEGIKKGDPNFSNILCSNLIRFYRKECIVLPSEVEVEMLIFLYKLACKFTSERHTTYITNLIKMRRHMYLRRKKRHLIFRLLVNINEYDKLDFLFKLLFEDMSIFDFLKYNRNMFLSLNVYNFNCDLSVSLNSSCLLYNQTLCKLGPTRAGVNEYYRADRLSEEKAPGSGTQRVETVVNHSGDDVAPNRGIIRRRKNAQANVRSGGRSASNRANNRATNYASNHANNHASNHALQRSGKIKNEKVLHLLNAVHDLYREEKQEKKRAEQNQVNIFYNFKGLKFSDLINFYEENYVKTFEKSKMIPSASPFIFYDDHLFVYILSFYVVQYCKEFSKCDMEMLARVYKQVGLKHELYELLSREANSCVQSLKGNKDVFDLLHVRTIIVCINLLHHCALILLEMANLYEYHTNLNDIYLLILQLKYVYLHNKLHSQQRKSSNFLAYFDKCIAFNHLGRKKLYEDNFEKMFDHVVQENIPIGNYKINFLNLGLEDFISLVEQHPVFYETLILLKAYEKNYDDLVYAFIPKILYIQVILHGNKKYLRDYCSYSCVDNNTIKYVAKLFQINSIHLKFHKNFPTEKYKYLSAKNDVLTFDFSRYILSAINIQPTRAGEKETVWDYAHHVRSLKHILGETTNIDLKMKVCKSLGPDFDDLFCECRNILNLTMN</sequence>
<dbReference type="EMBL" id="KI965460">
    <property type="protein sequence ID" value="EUD69289.1"/>
    <property type="molecule type" value="Genomic_DNA"/>
</dbReference>
<feature type="compositionally biased region" description="Polar residues" evidence="1">
    <location>
        <begin position="1241"/>
        <end position="1250"/>
    </location>
</feature>
<evidence type="ECO:0000256" key="1">
    <source>
        <dbReference type="SAM" id="MobiDB-lite"/>
    </source>
</evidence>
<gene>
    <name evidence="4" type="ORF">C922_00152</name>
</gene>
<feature type="transmembrane region" description="Helical" evidence="2">
    <location>
        <begin position="4009"/>
        <end position="4026"/>
    </location>
</feature>
<name>W7AKC7_9APIC</name>
<evidence type="ECO:0000313" key="4">
    <source>
        <dbReference type="EMBL" id="EUD69289.1"/>
    </source>
</evidence>
<feature type="region of interest" description="Disordered" evidence="1">
    <location>
        <begin position="1428"/>
        <end position="1462"/>
    </location>
</feature>
<feature type="region of interest" description="Disordered" evidence="1">
    <location>
        <begin position="905"/>
        <end position="1025"/>
    </location>
</feature>
<feature type="compositionally biased region" description="Basic and acidic residues" evidence="1">
    <location>
        <begin position="4938"/>
        <end position="4950"/>
    </location>
</feature>
<feature type="compositionally biased region" description="Basic and acidic residues" evidence="1">
    <location>
        <begin position="1270"/>
        <end position="1280"/>
    </location>
</feature>
<feature type="compositionally biased region" description="Polar residues" evidence="1">
    <location>
        <begin position="905"/>
        <end position="914"/>
    </location>
</feature>
<feature type="compositionally biased region" description="Basic and acidic residues" evidence="1">
    <location>
        <begin position="1219"/>
        <end position="1230"/>
    </location>
</feature>
<dbReference type="OrthoDB" id="380950at2759"/>
<keyword evidence="2" id="KW-1133">Transmembrane helix</keyword>
<feature type="region of interest" description="Disordered" evidence="1">
    <location>
        <begin position="4297"/>
        <end position="4322"/>
    </location>
</feature>
<accession>W7AKC7</accession>
<dbReference type="GeneID" id="20035426"/>
<protein>
    <recommendedName>
        <fullName evidence="3">Spatacsin C-terminal domain-containing protein</fullName>
    </recommendedName>
</protein>
<dbReference type="InterPro" id="IPR028107">
    <property type="entry name" value="Spatacsin_C_dom"/>
</dbReference>
<feature type="compositionally biased region" description="Polar residues" evidence="1">
    <location>
        <begin position="921"/>
        <end position="937"/>
    </location>
</feature>
<keyword evidence="5" id="KW-1185">Reference proteome</keyword>
<feature type="compositionally biased region" description="Low complexity" evidence="1">
    <location>
        <begin position="1449"/>
        <end position="1462"/>
    </location>
</feature>
<feature type="region of interest" description="Disordered" evidence="1">
    <location>
        <begin position="4938"/>
        <end position="4963"/>
    </location>
</feature>
<keyword evidence="2" id="KW-0472">Membrane</keyword>
<evidence type="ECO:0000259" key="3">
    <source>
        <dbReference type="Pfam" id="PF14649"/>
    </source>
</evidence>
<reference evidence="4 5" key="1">
    <citation type="submission" date="2013-02" db="EMBL/GenBank/DDBJ databases">
        <title>The Genome Sequence of Plasmodium inui San Antonio 1.</title>
        <authorList>
            <consortium name="The Broad Institute Genome Sequencing Platform"/>
            <consortium name="The Broad Institute Genome Sequencing Center for Infectious Disease"/>
            <person name="Neafsey D."/>
            <person name="Cheeseman I."/>
            <person name="Volkman S."/>
            <person name="Adams J."/>
            <person name="Walker B."/>
            <person name="Young S.K."/>
            <person name="Zeng Q."/>
            <person name="Gargeya S."/>
            <person name="Fitzgerald M."/>
            <person name="Haas B."/>
            <person name="Abouelleil A."/>
            <person name="Alvarado L."/>
            <person name="Arachchi H.M."/>
            <person name="Berlin A.M."/>
            <person name="Chapman S.B."/>
            <person name="Dewar J."/>
            <person name="Goldberg J."/>
            <person name="Griggs A."/>
            <person name="Gujja S."/>
            <person name="Hansen M."/>
            <person name="Howarth C."/>
            <person name="Imamovic A."/>
            <person name="Larimer J."/>
            <person name="McCowan C."/>
            <person name="Murphy C."/>
            <person name="Neiman D."/>
            <person name="Pearson M."/>
            <person name="Priest M."/>
            <person name="Roberts A."/>
            <person name="Saif S."/>
            <person name="Shea T."/>
            <person name="Sisk P."/>
            <person name="Sykes S."/>
            <person name="Wortman J."/>
            <person name="Nusbaum C."/>
            <person name="Birren B."/>
        </authorList>
    </citation>
    <scope>NUCLEOTIDE SEQUENCE [LARGE SCALE GENOMIC DNA]</scope>
    <source>
        <strain evidence="4 5">San Antonio 1</strain>
    </source>
</reference>
<feature type="compositionally biased region" description="Basic and acidic residues" evidence="1">
    <location>
        <begin position="4305"/>
        <end position="4322"/>
    </location>
</feature>
<proteinExistence type="predicted"/>
<keyword evidence="2" id="KW-0812">Transmembrane</keyword>
<evidence type="ECO:0000256" key="2">
    <source>
        <dbReference type="SAM" id="Phobius"/>
    </source>
</evidence>